<keyword evidence="2 4" id="KW-0863">Zinc-finger</keyword>
<accession>A0A7J6G5M3</accession>
<keyword evidence="3 4" id="KW-0862">Zinc</keyword>
<dbReference type="PROSITE" id="PS50103">
    <property type="entry name" value="ZF_C3H1"/>
    <property type="match status" value="1"/>
</dbReference>
<organism evidence="6 7">
    <name type="scientific">Cannabis sativa</name>
    <name type="common">Hemp</name>
    <name type="synonym">Marijuana</name>
    <dbReference type="NCBI Taxonomy" id="3483"/>
    <lineage>
        <taxon>Eukaryota</taxon>
        <taxon>Viridiplantae</taxon>
        <taxon>Streptophyta</taxon>
        <taxon>Embryophyta</taxon>
        <taxon>Tracheophyta</taxon>
        <taxon>Spermatophyta</taxon>
        <taxon>Magnoliopsida</taxon>
        <taxon>eudicotyledons</taxon>
        <taxon>Gunneridae</taxon>
        <taxon>Pentapetalae</taxon>
        <taxon>rosids</taxon>
        <taxon>fabids</taxon>
        <taxon>Rosales</taxon>
        <taxon>Cannabaceae</taxon>
        <taxon>Cannabis</taxon>
    </lineage>
</organism>
<gene>
    <name evidence="6" type="ORF">F8388_010732</name>
</gene>
<dbReference type="Gene3D" id="4.10.1000.10">
    <property type="entry name" value="Zinc finger, CCCH-type"/>
    <property type="match status" value="1"/>
</dbReference>
<dbReference type="Pfam" id="PF00642">
    <property type="entry name" value="zf-CCCH"/>
    <property type="match status" value="1"/>
</dbReference>
<protein>
    <recommendedName>
        <fullName evidence="5">C3H1-type domain-containing protein</fullName>
    </recommendedName>
</protein>
<keyword evidence="1 4" id="KW-0479">Metal-binding</keyword>
<evidence type="ECO:0000313" key="6">
    <source>
        <dbReference type="EMBL" id="KAF4378293.1"/>
    </source>
</evidence>
<dbReference type="EMBL" id="JAATIP010000075">
    <property type="protein sequence ID" value="KAF4378293.1"/>
    <property type="molecule type" value="Genomic_DNA"/>
</dbReference>
<dbReference type="InterPro" id="IPR036855">
    <property type="entry name" value="Znf_CCCH_sf"/>
</dbReference>
<evidence type="ECO:0000256" key="4">
    <source>
        <dbReference type="PROSITE-ProRule" id="PRU00723"/>
    </source>
</evidence>
<name>A0A7J6G5M3_CANSA</name>
<dbReference type="GO" id="GO:0008270">
    <property type="term" value="F:zinc ion binding"/>
    <property type="evidence" value="ECO:0007669"/>
    <property type="project" value="UniProtKB-KW"/>
</dbReference>
<reference evidence="6 7" key="1">
    <citation type="journal article" date="2020" name="bioRxiv">
        <title>Sequence and annotation of 42 cannabis genomes reveals extensive copy number variation in cannabinoid synthesis and pathogen resistance genes.</title>
        <authorList>
            <person name="Mckernan K.J."/>
            <person name="Helbert Y."/>
            <person name="Kane L.T."/>
            <person name="Ebling H."/>
            <person name="Zhang L."/>
            <person name="Liu B."/>
            <person name="Eaton Z."/>
            <person name="Mclaughlin S."/>
            <person name="Kingan S."/>
            <person name="Baybayan P."/>
            <person name="Concepcion G."/>
            <person name="Jordan M."/>
            <person name="Riva A."/>
            <person name="Barbazuk W."/>
            <person name="Harkins T."/>
        </authorList>
    </citation>
    <scope>NUCLEOTIDE SEQUENCE [LARGE SCALE GENOMIC DNA]</scope>
    <source>
        <strain evidence="7">cv. Jamaican Lion 4</strain>
        <tissue evidence="6">Leaf</tissue>
    </source>
</reference>
<feature type="zinc finger region" description="C3H1-type" evidence="4">
    <location>
        <begin position="130"/>
        <end position="157"/>
    </location>
</feature>
<proteinExistence type="predicted"/>
<dbReference type="SMART" id="SM00356">
    <property type="entry name" value="ZnF_C3H1"/>
    <property type="match status" value="1"/>
</dbReference>
<dbReference type="InterPro" id="IPR000571">
    <property type="entry name" value="Znf_CCCH"/>
</dbReference>
<dbReference type="Proteomes" id="UP000525078">
    <property type="component" value="Unassembled WGS sequence"/>
</dbReference>
<evidence type="ECO:0000256" key="2">
    <source>
        <dbReference type="ARBA" id="ARBA00022771"/>
    </source>
</evidence>
<sequence length="222" mass="25474">MLLQAQIFGDHQTYQELINKSSIYHHCLRKGVGIEPHDCEGSCTMAEEQPFQFPKIFDHVHELNMLSEPYSKISKYLSSIMLETSTLIYSEPTEFDRVIVWIVGASDAVKEGLERVHQLLTDEQKEEDKMYKTQLCKHFSSGYCNRGEDCTYAHGDHELRQEASMYWGLTEMHGFSTKIRCVTRQSSPHRRSLQQDLSVLPTLRDSNIIIILGNDTALCAVV</sequence>
<evidence type="ECO:0000256" key="3">
    <source>
        <dbReference type="ARBA" id="ARBA00022833"/>
    </source>
</evidence>
<dbReference type="AlphaFoldDB" id="A0A7J6G5M3"/>
<evidence type="ECO:0000313" key="7">
    <source>
        <dbReference type="Proteomes" id="UP000525078"/>
    </source>
</evidence>
<comment type="caution">
    <text evidence="6">The sequence shown here is derived from an EMBL/GenBank/DDBJ whole genome shotgun (WGS) entry which is preliminary data.</text>
</comment>
<feature type="domain" description="C3H1-type" evidence="5">
    <location>
        <begin position="130"/>
        <end position="157"/>
    </location>
</feature>
<evidence type="ECO:0000256" key="1">
    <source>
        <dbReference type="ARBA" id="ARBA00022723"/>
    </source>
</evidence>
<dbReference type="SUPFAM" id="SSF90229">
    <property type="entry name" value="CCCH zinc finger"/>
    <property type="match status" value="1"/>
</dbReference>
<evidence type="ECO:0000259" key="5">
    <source>
        <dbReference type="PROSITE" id="PS50103"/>
    </source>
</evidence>